<name>A0A318E4F4_9GAMM</name>
<evidence type="ECO:0000313" key="1">
    <source>
        <dbReference type="EMBL" id="PXV65216.1"/>
    </source>
</evidence>
<dbReference type="Proteomes" id="UP000248330">
    <property type="component" value="Unassembled WGS sequence"/>
</dbReference>
<reference evidence="1 2" key="1">
    <citation type="submission" date="2018-04" db="EMBL/GenBank/DDBJ databases">
        <title>Genomic Encyclopedia of Type Strains, Phase IV (KMG-IV): sequencing the most valuable type-strain genomes for metagenomic binning, comparative biology and taxonomic classification.</title>
        <authorList>
            <person name="Goeker M."/>
        </authorList>
    </citation>
    <scope>NUCLEOTIDE SEQUENCE [LARGE SCALE GENOMIC DNA]</scope>
    <source>
        <strain evidence="1 2">DSM 104150</strain>
    </source>
</reference>
<organism evidence="1 2">
    <name type="scientific">Sinimarinibacterium flocculans</name>
    <dbReference type="NCBI Taxonomy" id="985250"/>
    <lineage>
        <taxon>Bacteria</taxon>
        <taxon>Pseudomonadati</taxon>
        <taxon>Pseudomonadota</taxon>
        <taxon>Gammaproteobacteria</taxon>
        <taxon>Nevskiales</taxon>
        <taxon>Nevskiaceae</taxon>
        <taxon>Sinimarinibacterium</taxon>
    </lineage>
</organism>
<comment type="caution">
    <text evidence="1">The sequence shown here is derived from an EMBL/GenBank/DDBJ whole genome shotgun (WGS) entry which is preliminary data.</text>
</comment>
<evidence type="ECO:0000313" key="2">
    <source>
        <dbReference type="Proteomes" id="UP000248330"/>
    </source>
</evidence>
<dbReference type="RefSeq" id="WP_110266259.1">
    <property type="nucleotide sequence ID" value="NZ_CAKZQT010000018.1"/>
</dbReference>
<keyword evidence="2" id="KW-1185">Reference proteome</keyword>
<accession>A0A318E4F4</accession>
<sequence length="76" mass="8644">MGAAAKSMQVREVMMEVAERVEVIRHGDQLILMIDNQPYRLSEALALQFAWELCSKLEQMREQHLDWSGAELAAAV</sequence>
<dbReference type="EMBL" id="QICN01000010">
    <property type="protein sequence ID" value="PXV65216.1"/>
    <property type="molecule type" value="Genomic_DNA"/>
</dbReference>
<dbReference type="AlphaFoldDB" id="A0A318E4F4"/>
<gene>
    <name evidence="1" type="ORF">C8D93_11034</name>
</gene>
<protein>
    <submittedName>
        <fullName evidence="1">Uncharacterized protein</fullName>
    </submittedName>
</protein>
<proteinExistence type="predicted"/>